<name>A0A5M8Q631_9MICO</name>
<comment type="function">
    <text evidence="9">Essential subunit of the Sec protein translocation channel SecYEG. Clamps together the 2 halves of SecY. May contact the channel plug during translocation.</text>
</comment>
<dbReference type="GO" id="GO:0043952">
    <property type="term" value="P:protein transport by the Sec complex"/>
    <property type="evidence" value="ECO:0007669"/>
    <property type="project" value="UniProtKB-UniRule"/>
</dbReference>
<keyword evidence="2 9" id="KW-0813">Transport</keyword>
<dbReference type="GO" id="GO:0009306">
    <property type="term" value="P:protein secretion"/>
    <property type="evidence" value="ECO:0007669"/>
    <property type="project" value="UniProtKB-UniRule"/>
</dbReference>
<proteinExistence type="inferred from homology"/>
<keyword evidence="6 9" id="KW-1133">Transmembrane helix</keyword>
<evidence type="ECO:0000256" key="3">
    <source>
        <dbReference type="ARBA" id="ARBA00022475"/>
    </source>
</evidence>
<feature type="transmembrane region" description="Helical" evidence="9">
    <location>
        <begin position="46"/>
        <end position="67"/>
    </location>
</feature>
<dbReference type="GO" id="GO:0065002">
    <property type="term" value="P:intracellular protein transmembrane transport"/>
    <property type="evidence" value="ECO:0007669"/>
    <property type="project" value="UniProtKB-UniRule"/>
</dbReference>
<dbReference type="Pfam" id="PF00584">
    <property type="entry name" value="SecE"/>
    <property type="match status" value="1"/>
</dbReference>
<dbReference type="NCBIfam" id="TIGR00964">
    <property type="entry name" value="secE_bact"/>
    <property type="match status" value="1"/>
</dbReference>
<dbReference type="InterPro" id="IPR001901">
    <property type="entry name" value="Translocase_SecE/Sec61-g"/>
</dbReference>
<dbReference type="InterPro" id="IPR005807">
    <property type="entry name" value="SecE_bac"/>
</dbReference>
<gene>
    <name evidence="9 10" type="primary">secE</name>
    <name evidence="10" type="ORF">FQ330_12910</name>
</gene>
<keyword evidence="4 9" id="KW-0812">Transmembrane</keyword>
<dbReference type="AlphaFoldDB" id="A0A5M8Q631"/>
<evidence type="ECO:0000256" key="1">
    <source>
        <dbReference type="ARBA" id="ARBA00004370"/>
    </source>
</evidence>
<keyword evidence="11" id="KW-1185">Reference proteome</keyword>
<keyword evidence="3 9" id="KW-1003">Cell membrane</keyword>
<reference evidence="10 11" key="1">
    <citation type="submission" date="2019-08" db="EMBL/GenBank/DDBJ databases">
        <title>Agrococcus lahaulensis sp. nov., isolated from a cold desert of the Indian Himalayas.</title>
        <authorList>
            <person name="Qu J.H."/>
        </authorList>
    </citation>
    <scope>NUCLEOTIDE SEQUENCE [LARGE SCALE GENOMIC DNA]</scope>
    <source>
        <strain evidence="10 11">NS18</strain>
    </source>
</reference>
<comment type="similarity">
    <text evidence="9">Belongs to the SecE/SEC61-gamma family.</text>
</comment>
<evidence type="ECO:0000256" key="8">
    <source>
        <dbReference type="ARBA" id="ARBA00023136"/>
    </source>
</evidence>
<dbReference type="EMBL" id="VOIR01000019">
    <property type="protein sequence ID" value="KAA6430122.1"/>
    <property type="molecule type" value="Genomic_DNA"/>
</dbReference>
<keyword evidence="7 9" id="KW-0811">Translocation</keyword>
<comment type="subcellular location">
    <subcellularLocation>
        <location evidence="9">Cell membrane</location>
        <topology evidence="9">Single-pass membrane protein</topology>
    </subcellularLocation>
    <subcellularLocation>
        <location evidence="1">Membrane</location>
    </subcellularLocation>
</comment>
<evidence type="ECO:0000256" key="7">
    <source>
        <dbReference type="ARBA" id="ARBA00023010"/>
    </source>
</evidence>
<evidence type="ECO:0000256" key="2">
    <source>
        <dbReference type="ARBA" id="ARBA00022448"/>
    </source>
</evidence>
<comment type="subunit">
    <text evidence="9">Component of the Sec protein translocase complex. Heterotrimer consisting of SecY, SecE and SecG subunits. The heterotrimers can form oligomers, although 1 heterotrimer is thought to be able to translocate proteins. Interacts with the ribosome. Interacts with SecDF, and other proteins may be involved. Interacts with SecA.</text>
</comment>
<comment type="caution">
    <text evidence="10">The sequence shown here is derived from an EMBL/GenBank/DDBJ whole genome shotgun (WGS) entry which is preliminary data.</text>
</comment>
<evidence type="ECO:0000256" key="9">
    <source>
        <dbReference type="HAMAP-Rule" id="MF_00422"/>
    </source>
</evidence>
<evidence type="ECO:0000256" key="6">
    <source>
        <dbReference type="ARBA" id="ARBA00022989"/>
    </source>
</evidence>
<dbReference type="RefSeq" id="WP_128188379.1">
    <property type="nucleotide sequence ID" value="NZ_JBFBFL010000007.1"/>
</dbReference>
<dbReference type="InterPro" id="IPR038379">
    <property type="entry name" value="SecE_sf"/>
</dbReference>
<evidence type="ECO:0000256" key="4">
    <source>
        <dbReference type="ARBA" id="ARBA00022692"/>
    </source>
</evidence>
<dbReference type="GO" id="GO:0005886">
    <property type="term" value="C:plasma membrane"/>
    <property type="evidence" value="ECO:0007669"/>
    <property type="project" value="UniProtKB-SubCell"/>
</dbReference>
<keyword evidence="8 9" id="KW-0472">Membrane</keyword>
<dbReference type="PANTHER" id="PTHR33910:SF1">
    <property type="entry name" value="PROTEIN TRANSLOCASE SUBUNIT SECE"/>
    <property type="match status" value="1"/>
</dbReference>
<keyword evidence="5 9" id="KW-0653">Protein transport</keyword>
<organism evidence="10 11">
    <name type="scientific">Agrococcus sediminis</name>
    <dbReference type="NCBI Taxonomy" id="2599924"/>
    <lineage>
        <taxon>Bacteria</taxon>
        <taxon>Bacillati</taxon>
        <taxon>Actinomycetota</taxon>
        <taxon>Actinomycetes</taxon>
        <taxon>Micrococcales</taxon>
        <taxon>Microbacteriaceae</taxon>
        <taxon>Agrococcus</taxon>
    </lineage>
</organism>
<evidence type="ECO:0000313" key="10">
    <source>
        <dbReference type="EMBL" id="KAA6430122.1"/>
    </source>
</evidence>
<dbReference type="HAMAP" id="MF_00422">
    <property type="entry name" value="SecE"/>
    <property type="match status" value="1"/>
</dbReference>
<dbReference type="Gene3D" id="1.20.5.1030">
    <property type="entry name" value="Preprotein translocase secy subunit"/>
    <property type="match status" value="1"/>
</dbReference>
<dbReference type="PANTHER" id="PTHR33910">
    <property type="entry name" value="PROTEIN TRANSLOCASE SUBUNIT SECE"/>
    <property type="match status" value="1"/>
</dbReference>
<evidence type="ECO:0000256" key="5">
    <source>
        <dbReference type="ARBA" id="ARBA00022927"/>
    </source>
</evidence>
<dbReference type="GO" id="GO:0006605">
    <property type="term" value="P:protein targeting"/>
    <property type="evidence" value="ECO:0007669"/>
    <property type="project" value="UniProtKB-UniRule"/>
</dbReference>
<protein>
    <recommendedName>
        <fullName evidence="9">Protein translocase subunit SecE</fullName>
    </recommendedName>
</protein>
<dbReference type="Proteomes" id="UP000323221">
    <property type="component" value="Unassembled WGS sequence"/>
</dbReference>
<dbReference type="GO" id="GO:0008320">
    <property type="term" value="F:protein transmembrane transporter activity"/>
    <property type="evidence" value="ECO:0007669"/>
    <property type="project" value="UniProtKB-UniRule"/>
</dbReference>
<accession>A0A5M8Q631</accession>
<evidence type="ECO:0000313" key="11">
    <source>
        <dbReference type="Proteomes" id="UP000323221"/>
    </source>
</evidence>
<sequence>MAENAIEEAPRTREGASRNPFVRLWTFLKEVLVELRKVVTPTRKELVRYTLVVLVFVVLMMLLVVAFDTVFYGLAGWIFGDIPPFGLAG</sequence>